<proteinExistence type="predicted"/>
<dbReference type="Gene3D" id="2.160.20.110">
    <property type="match status" value="4"/>
</dbReference>
<dbReference type="Pfam" id="PF18981">
    <property type="entry name" value="InlK_D3"/>
    <property type="match status" value="1"/>
</dbReference>
<dbReference type="Gene3D" id="2.60.40.10">
    <property type="entry name" value="Immunoglobulins"/>
    <property type="match status" value="4"/>
</dbReference>
<reference evidence="5" key="1">
    <citation type="journal article" date="2019" name="Int. J. Syst. Evol. Microbiol.">
        <title>The Global Catalogue of Microorganisms (GCM) 10K type strain sequencing project: providing services to taxonomists for standard genome sequencing and annotation.</title>
        <authorList>
            <consortium name="The Broad Institute Genomics Platform"/>
            <consortium name="The Broad Institute Genome Sequencing Center for Infectious Disease"/>
            <person name="Wu L."/>
            <person name="Ma J."/>
        </authorList>
    </citation>
    <scope>NUCLEOTIDE SEQUENCE [LARGE SCALE GENOMIC DNA]</scope>
    <source>
        <strain evidence="5">JCM 18304</strain>
    </source>
</reference>
<dbReference type="RefSeq" id="WP_345630544.1">
    <property type="nucleotide sequence ID" value="NZ_BAABJQ010000008.1"/>
</dbReference>
<evidence type="ECO:0000313" key="5">
    <source>
        <dbReference type="Proteomes" id="UP001501570"/>
    </source>
</evidence>
<name>A0ABP9RVA0_9ACTN</name>
<comment type="caution">
    <text evidence="4">The sequence shown here is derived from an EMBL/GenBank/DDBJ whole genome shotgun (WGS) entry which is preliminary data.</text>
</comment>
<evidence type="ECO:0000259" key="3">
    <source>
        <dbReference type="Pfam" id="PF18981"/>
    </source>
</evidence>
<dbReference type="Gene3D" id="2.60.40.2700">
    <property type="match status" value="5"/>
</dbReference>
<dbReference type="InterPro" id="IPR013783">
    <property type="entry name" value="Ig-like_fold"/>
</dbReference>
<feature type="compositionally biased region" description="Low complexity" evidence="1">
    <location>
        <begin position="853"/>
        <end position="867"/>
    </location>
</feature>
<sequence>MRSFNVRALLAGLAVSALAVTGVVALPGPDALADTIAGVSGSGTAADPYLIDSAAGLDAAAAAVNADTAHTGAAIASYRLRTDVDYAGKTFADFTWFGGTFDGNGHTISNLVNTVTVTGTTAASAVFYTLSGATVQNLTLDAVSTVPPDQSASDSYPVAALAGTVTSSTITGVGLIDSTVSVTTGSTSAALAGLVDTVAGTQAAPSTISNNYLSGTTVTGLKYVGALVANVGSNSTVSDNFVSAAVSNTASGAGETATLLVRSITGTAGVAIRDNVIHSGSITRSFGSSAYNGGWVSGSSAGTGITISNNLVNANNSLNIAADAKLGLTASPIAVPADWPYGSSFAIGWSGNHPYDYTNCTGTADPVTGSKCWTIGDNGTYTDPSALATQATYDGSGDGLGWDFTKTWTWDTTAQHPVLSRAPKVTTTTQSITVTQGSQLDAAALESKAGASIDKGTLSADLSGVDTATAGTQTAYLIGTADGFTTTVPITVTVTVPTAGPTLSVPITTISVPAGAMPTAAQILAATQATTDKGTLGVDFGTLGAADFATPGATNTVNVTASFNGLSATPVPVTVNVTLAGSGTAADPYQLGSAADLDYATATINADAARTGAAMAHYALSADIDYGGKTFAGITWFGGTFDGAGHTISNLVNPTSTDTAPVTAMFTTDTGTIENLVLSHLTSNVTCAGGATYYDAGVVNSLSGGTLSGVELIDSSVVMTTGACATNSFVGGLVRITSGAATITNNLVWNSTIGGNKYAGGIAAAPANGAVITNNLVNATIYQPTSGAGATVGGVDAVPAGTVTTTGNVIFGGSVTAGTGTTPATGGTHTVNAIAAGATSPTNLVSSNAAIQPSTNGNNTPPSNGTPVSATDLAKQSTYEGAGWDFTGGATPWAWDAIDNHPVLRTAPLLQLTGTVQFSYAVGAESAAQAKAAILAAAAPVVDQQGASPVYDVDLSGVDFGTAGTYPAEVTATDGGVATMPRPVTVNIVDPGALTVSVLDPTLDLNATDSITEEQLLVRSGATAAQGTLAVDTGDLAAVNTAAGAATTGSYPVRVTADLRGVAGSPTTVTVKVVAASAPVIKVTSTQLSFVAGDSITADNGAAVLAGSGATATDGSTPSVVFPSGFDENTPGTYSVSLVDAPATQVNLQLAVTAVPTPVITVAHPTVTFVEGADPDEPAVLSALGASISNASSGATVSVDLSGVDFDTPGSYRVNVTGSLHGVAAVPVPATINVLLPGSGTAADPYLIGSAQDLDTAALLINQDTAHTGAAVATYRLSSDIDYGAKTFADFAWFGGTFDGNGHAISNIAYATSTAASPITAMFDTVTGTIENLELSHVDAAVTCVSGQTNYLAGVVDTLSGTLSRVALVDSSVVMTRGACATNSFTGGLARATTGTITQSMVWNTTVTGNKYAAALTSNGAGKLTNNLVNATVAQTTSGAGAGAGEVEASGAPALATGNVIYGGSVTGTGTHTTSAIGQEATAGTPLGTNNLVSSNVVLAPGTNAATPDNGTPVTPAALAQQATYEGIGFDFGASSAWSWVDAGLASHPILSYLPANFSAPVVALAGPSIIVSAQAPEPDEADLLKQFGAVTDHGTLSITLGDPTDGGVNFQLPGSYPATISATDNGVTTTVDTTIVVTALLGSGTAADPLLIGSRADLDNAVAALDSGPAVYQSAHYQLTADINYAGDNFSGIDLLTGVFDGGGHTISNLTYATDGATDGDTLAFFRVLDGATVRNLSVNNVLGQGASDAAGLAADVYSSTISDVSVIAATLSTTGAGGTGDIGGLVADAFANHYADRGSSVSDNGTTTITDTSVSQTSIAGRWKVGGLVASAVGAVAIERNLIDVDTTSDSLVGPGAGVSAGGVLGAVGTATTGGTTDNTVHLADNVVFGGSVSYASEGGSRTGFAGLVLGDVSGTGAGASDWVETDNLVSSNTTLGANLTGDAASFSGHGDQDGTPTAAGDLSDEQSYIELGWDFGSASPVWAWSDGAGRPALAAVPELAVPTVSTSRTSVAYQVGNVPSDAKILADLGATVSLDGTAALDRSGADLTQTGSYALAIVGTAAGVGSRAVTVTVNVVPVVAITALVTSVDYVTGTPVDSDQLLADVGASLNTTGTLDVDLSNVDFSKAGDYDVTLTAVDDYGFAAQPVTVTVVLQDPQTGPGGGSGGGSPVVAGTPTIKGQPRIGVQLTANPGTWVPAGSPSYSWLRDGVAIAGATGKTYTPVAADAGHLLQVAVTETPDGFPATTAYSAAVTVAAGTFVAPKPTLTGTARVGEALVATPGTWTPQPTLAYSWLRNGVAIGGATGASYTPTKADLGAKLRVQVTGASAGYTTKSVTSAALTVAAGVFTAPTPTVKGTATVGSTLKVSVGAWSPAPKTFEYQWLRDGAAIKGATSASYVLVAADYGKQVSVRVVGSRVAYVTASVTSAKVTVGAGVFTAPTPKVKGTATVGSTLTVSVGAWSPMPKYFEYQWLRNGKAIKGATSATYVLVAADAGKQVSVRVVGSRVAYVTTSVTSAAVTAEAAAVRAGTPTIIGKAKVGQTLTVATGKWSPKPTFSYQWYADGKKIPHATGAAYQIASTYQNTEITVAVTGAADGYLTATAFSDATTAVK</sequence>
<dbReference type="Proteomes" id="UP001501570">
    <property type="component" value="Unassembled WGS sequence"/>
</dbReference>
<dbReference type="SMART" id="SM00710">
    <property type="entry name" value="PbH1"/>
    <property type="match status" value="8"/>
</dbReference>
<evidence type="ECO:0000313" key="4">
    <source>
        <dbReference type="EMBL" id="GAA5186635.1"/>
    </source>
</evidence>
<feature type="chain" id="PRO_5045671612" description="Internalin I Ig-like domain-containing protein" evidence="2">
    <location>
        <begin position="20"/>
        <end position="2612"/>
    </location>
</feature>
<dbReference type="InterPro" id="IPR006626">
    <property type="entry name" value="PbH1"/>
</dbReference>
<evidence type="ECO:0000256" key="2">
    <source>
        <dbReference type="SAM" id="SignalP"/>
    </source>
</evidence>
<keyword evidence="5" id="KW-1185">Reference proteome</keyword>
<keyword evidence="2" id="KW-0732">Signal</keyword>
<feature type="domain" description="Internalin I Ig-like" evidence="3">
    <location>
        <begin position="2089"/>
        <end position="2154"/>
    </location>
</feature>
<feature type="region of interest" description="Disordered" evidence="1">
    <location>
        <begin position="846"/>
        <end position="870"/>
    </location>
</feature>
<protein>
    <recommendedName>
        <fullName evidence="3">Internalin I Ig-like domain-containing protein</fullName>
    </recommendedName>
</protein>
<feature type="signal peptide" evidence="2">
    <location>
        <begin position="1"/>
        <end position="19"/>
    </location>
</feature>
<dbReference type="InterPro" id="IPR044056">
    <property type="entry name" value="InlI_Ig-like"/>
</dbReference>
<evidence type="ECO:0000256" key="1">
    <source>
        <dbReference type="SAM" id="MobiDB-lite"/>
    </source>
</evidence>
<dbReference type="EMBL" id="BAABJQ010000008">
    <property type="protein sequence ID" value="GAA5186635.1"/>
    <property type="molecule type" value="Genomic_DNA"/>
</dbReference>
<accession>A0ABP9RVA0</accession>
<organism evidence="4 5">
    <name type="scientific">Rugosimonospora acidiphila</name>
    <dbReference type="NCBI Taxonomy" id="556531"/>
    <lineage>
        <taxon>Bacteria</taxon>
        <taxon>Bacillati</taxon>
        <taxon>Actinomycetota</taxon>
        <taxon>Actinomycetes</taxon>
        <taxon>Micromonosporales</taxon>
        <taxon>Micromonosporaceae</taxon>
        <taxon>Rugosimonospora</taxon>
    </lineage>
</organism>
<gene>
    <name evidence="4" type="ORF">GCM10023322_33320</name>
</gene>